<dbReference type="PANTHER" id="PTHR36832:SF1">
    <property type="entry name" value="SLR1174 PROTEIN"/>
    <property type="match status" value="1"/>
</dbReference>
<accession>A0A0D2JEZ2</accession>
<dbReference type="STRING" id="1306947.J120_01490"/>
<sequence length="268" mass="30057">MTYISLLKYWTIAVVHMRSRLTYRTALIAEIPIIILRVWISSHFYQATYNSSTPDQFAHLSVAAVVWSTMFVQCFNTASSRSAAKQIDKEVKTGTLAYSINRPYSYILYHYAAFLGRTLPALLIDVPVGMLAAWYFVGPISTSWTALMCGLCLMLGGYTLNFLFELSIGLLAFYIEDTSSLIWLYSKAIVFFGGFMIPLELFPPSLKIFAQLLPFGQLYASAAQLIVAWQPATCLRFAVLQLIWLIIAGLLSRHLFNKGIKNVSLQGG</sequence>
<dbReference type="EMBL" id="ARQD01000001">
    <property type="protein sequence ID" value="KIX85611.1"/>
    <property type="molecule type" value="Genomic_DNA"/>
</dbReference>
<dbReference type="Proteomes" id="UP000032214">
    <property type="component" value="Unassembled WGS sequence"/>
</dbReference>
<feature type="transmembrane region" description="Helical" evidence="1">
    <location>
        <begin position="144"/>
        <end position="175"/>
    </location>
</feature>
<dbReference type="eggNOG" id="COG4587">
    <property type="taxonomic scope" value="Bacteria"/>
</dbReference>
<keyword evidence="1" id="KW-0472">Membrane</keyword>
<dbReference type="PANTHER" id="PTHR36832">
    <property type="entry name" value="SLR1174 PROTEIN-RELATED"/>
    <property type="match status" value="1"/>
</dbReference>
<feature type="transmembrane region" description="Helical" evidence="1">
    <location>
        <begin position="21"/>
        <end position="40"/>
    </location>
</feature>
<proteinExistence type="predicted"/>
<feature type="transmembrane region" description="Helical" evidence="1">
    <location>
        <begin position="118"/>
        <end position="137"/>
    </location>
</feature>
<comment type="caution">
    <text evidence="2">The sequence shown here is derived from an EMBL/GenBank/DDBJ whole genome shotgun (WGS) entry which is preliminary data.</text>
</comment>
<protein>
    <recommendedName>
        <fullName evidence="4">ABC transporter permease</fullName>
    </recommendedName>
</protein>
<evidence type="ECO:0008006" key="4">
    <source>
        <dbReference type="Google" id="ProtNLM"/>
    </source>
</evidence>
<gene>
    <name evidence="2" type="ORF">J120_01490</name>
</gene>
<evidence type="ECO:0000313" key="2">
    <source>
        <dbReference type="EMBL" id="KIX85611.1"/>
    </source>
</evidence>
<name>A0A0D2JEZ2_9BACT</name>
<evidence type="ECO:0000256" key="1">
    <source>
        <dbReference type="SAM" id="Phobius"/>
    </source>
</evidence>
<keyword evidence="1" id="KW-1133">Transmembrane helix</keyword>
<feature type="transmembrane region" description="Helical" evidence="1">
    <location>
        <begin position="235"/>
        <end position="256"/>
    </location>
</feature>
<organism evidence="2 3">
    <name type="scientific">candidate division TM6 bacterium JCVI TM6SC1</name>
    <dbReference type="NCBI Taxonomy" id="1306947"/>
    <lineage>
        <taxon>Bacteria</taxon>
        <taxon>Candidatus Babelota</taxon>
        <taxon>Vermiphilus</taxon>
    </lineage>
</organism>
<evidence type="ECO:0000313" key="3">
    <source>
        <dbReference type="Proteomes" id="UP000032214"/>
    </source>
</evidence>
<feature type="transmembrane region" description="Helical" evidence="1">
    <location>
        <begin position="181"/>
        <end position="201"/>
    </location>
</feature>
<keyword evidence="1" id="KW-0812">Transmembrane</keyword>
<dbReference type="AlphaFoldDB" id="A0A0D2JEZ2"/>
<keyword evidence="3" id="KW-1185">Reference proteome</keyword>
<reference evidence="2 3" key="1">
    <citation type="journal article" date="2013" name="Proc. Natl. Acad. Sci. U.S.A.">
        <title>Candidate phylum TM6 genome recovered from a hospital sink biofilm provides genomic insights into this uncultivated phylum.</title>
        <authorList>
            <person name="McLean J.S."/>
            <person name="Lombardo M.J."/>
            <person name="Badger J.H."/>
            <person name="Edlund A."/>
            <person name="Novotny M."/>
            <person name="Yee-Greenbaum J."/>
            <person name="Vyahhi N."/>
            <person name="Hall A.P."/>
            <person name="Yang Y."/>
            <person name="Dupont C.L."/>
            <person name="Ziegler M.G."/>
            <person name="Chitsaz H."/>
            <person name="Allen A.E."/>
            <person name="Yooseph S."/>
            <person name="Tesler G."/>
            <person name="Pevzner P.A."/>
            <person name="Friedman R.M."/>
            <person name="Nealson K.H."/>
            <person name="Venter J.C."/>
            <person name="Lasken R.S."/>
        </authorList>
    </citation>
    <scope>NUCLEOTIDE SEQUENCE [LARGE SCALE GENOMIC DNA]</scope>
    <source>
        <strain evidence="2 3">TM6SC1</strain>
    </source>
</reference>